<name>A0ABV0II96_9MICC</name>
<comment type="subcellular location">
    <subcellularLocation>
        <location evidence="5">Secreted</location>
    </subcellularLocation>
    <subcellularLocation>
        <location evidence="5">Bacterial flagellum</location>
    </subcellularLocation>
</comment>
<comment type="function">
    <text evidence="5">Required for morphogenesis and for the elongation of the flagellar filament by facilitating polymerization of the flagellin monomers at the tip of growing filament. Forms a capping structure, which prevents flagellin subunits (transported through the central channel of the flagellum) from leaking out without polymerization at the distal end.</text>
</comment>
<dbReference type="InterPro" id="IPR003481">
    <property type="entry name" value="FliD_N"/>
</dbReference>
<feature type="domain" description="Flagellar hook-associated protein 2 C-terminal" evidence="7">
    <location>
        <begin position="207"/>
        <end position="431"/>
    </location>
</feature>
<gene>
    <name evidence="8" type="primary">fliD</name>
    <name evidence="8" type="ORF">ABDK96_08870</name>
</gene>
<dbReference type="InterPro" id="IPR010809">
    <property type="entry name" value="FliD_C"/>
</dbReference>
<comment type="similarity">
    <text evidence="1 5">Belongs to the FliD family.</text>
</comment>
<dbReference type="PANTHER" id="PTHR30288:SF0">
    <property type="entry name" value="FLAGELLAR HOOK-ASSOCIATED PROTEIN 2"/>
    <property type="match status" value="1"/>
</dbReference>
<dbReference type="PANTHER" id="PTHR30288">
    <property type="entry name" value="FLAGELLAR CAP/ASSEMBLY PROTEIN FLID"/>
    <property type="match status" value="1"/>
</dbReference>
<keyword evidence="3" id="KW-0175">Coiled coil</keyword>
<protein>
    <recommendedName>
        <fullName evidence="5">Flagellar hook-associated protein 2</fullName>
        <shortName evidence="5">HAP2</shortName>
    </recommendedName>
    <alternativeName>
        <fullName evidence="5">Flagellar cap protein</fullName>
    </alternativeName>
</protein>
<dbReference type="Pfam" id="PF07195">
    <property type="entry name" value="FliD_C"/>
    <property type="match status" value="1"/>
</dbReference>
<evidence type="ECO:0000259" key="7">
    <source>
        <dbReference type="Pfam" id="PF07195"/>
    </source>
</evidence>
<keyword evidence="8" id="KW-0282">Flagellum</keyword>
<keyword evidence="4 5" id="KW-0975">Bacterial flagellum</keyword>
<comment type="caution">
    <text evidence="8">The sequence shown here is derived from an EMBL/GenBank/DDBJ whole genome shotgun (WGS) entry which is preliminary data.</text>
</comment>
<evidence type="ECO:0000256" key="4">
    <source>
        <dbReference type="ARBA" id="ARBA00023143"/>
    </source>
</evidence>
<evidence type="ECO:0000259" key="6">
    <source>
        <dbReference type="Pfam" id="PF02465"/>
    </source>
</evidence>
<accession>A0ABV0II96</accession>
<reference evidence="8 9" key="1">
    <citation type="submission" date="2024-05" db="EMBL/GenBank/DDBJ databases">
        <authorList>
            <person name="Yi C."/>
        </authorList>
    </citation>
    <scope>NUCLEOTIDE SEQUENCE [LARGE SCALE GENOMIC DNA]</scope>
    <source>
        <strain evidence="8 9">XS13</strain>
    </source>
</reference>
<comment type="subunit">
    <text evidence="2 5">Homopentamer.</text>
</comment>
<dbReference type="Pfam" id="PF02465">
    <property type="entry name" value="FliD_N"/>
    <property type="match status" value="1"/>
</dbReference>
<feature type="domain" description="Flagellar hook-associated protein 2 N-terminal" evidence="6">
    <location>
        <begin position="11"/>
        <end position="106"/>
    </location>
</feature>
<keyword evidence="8" id="KW-0966">Cell projection</keyword>
<evidence type="ECO:0000256" key="2">
    <source>
        <dbReference type="ARBA" id="ARBA00011255"/>
    </source>
</evidence>
<organism evidence="8 9">
    <name type="scientific">Citricoccus nitrophenolicus</name>
    <dbReference type="NCBI Taxonomy" id="863575"/>
    <lineage>
        <taxon>Bacteria</taxon>
        <taxon>Bacillati</taxon>
        <taxon>Actinomycetota</taxon>
        <taxon>Actinomycetes</taxon>
        <taxon>Micrococcales</taxon>
        <taxon>Micrococcaceae</taxon>
        <taxon>Citricoccus</taxon>
    </lineage>
</organism>
<dbReference type="Proteomes" id="UP001484097">
    <property type="component" value="Unassembled WGS sequence"/>
</dbReference>
<sequence>MAGISFDGLASGLNTTELIGALISVERVPVTLMENKLAQNEARISGLRALNSQIASLAELAKEYSTAAAFRPATGTSTSENITVTVDDGATPATLDFRVDAAAAKHSGVSAPLSGWAGETLSITRADGTTTDFTGDSLTSLVDAVNGDAELGVDATLVKAGTDTEGKTLYRLQLTSRDTGAEAAFTATADGTDLFGAGGAVTSTAADARITLFPGTGAEQTVTSATNEFADLATGVSVTVSAKAVGETVTASASNDPTAATERAEKLLKQINGLLNAIGSVTTVTPGSGSSGSSTSAGMFVGDSTVRSINDKIFSAAVRTEDGTSQAWFGVQPDRYGRLEIDTETLKQALTEDPAAVGTAMAALAGRVQEAASSISDQYDGILTKSIESRVTENQRTQTSIDSALRRLEMRETTLRAQFTAMEVALAKANSLQSYLSGQINTNNAAANQR</sequence>
<keyword evidence="5" id="KW-0964">Secreted</keyword>
<keyword evidence="8" id="KW-0969">Cilium</keyword>
<evidence type="ECO:0000313" key="8">
    <source>
        <dbReference type="EMBL" id="MEO9247790.1"/>
    </source>
</evidence>
<evidence type="ECO:0000256" key="5">
    <source>
        <dbReference type="RuleBase" id="RU362066"/>
    </source>
</evidence>
<keyword evidence="9" id="KW-1185">Reference proteome</keyword>
<evidence type="ECO:0000256" key="3">
    <source>
        <dbReference type="ARBA" id="ARBA00023054"/>
    </source>
</evidence>
<evidence type="ECO:0000313" key="9">
    <source>
        <dbReference type="Proteomes" id="UP001484097"/>
    </source>
</evidence>
<dbReference type="InterPro" id="IPR040026">
    <property type="entry name" value="FliD"/>
</dbReference>
<proteinExistence type="inferred from homology"/>
<dbReference type="RefSeq" id="WP_347920444.1">
    <property type="nucleotide sequence ID" value="NZ_JBDXMX010000003.1"/>
</dbReference>
<dbReference type="EMBL" id="JBDXMX010000003">
    <property type="protein sequence ID" value="MEO9247790.1"/>
    <property type="molecule type" value="Genomic_DNA"/>
</dbReference>
<evidence type="ECO:0000256" key="1">
    <source>
        <dbReference type="ARBA" id="ARBA00009764"/>
    </source>
</evidence>